<protein>
    <submittedName>
        <fullName evidence="2">PAS domain-containing protein</fullName>
    </submittedName>
</protein>
<dbReference type="InterPro" id="IPR013656">
    <property type="entry name" value="PAS_4"/>
</dbReference>
<dbReference type="Gene3D" id="3.30.450.20">
    <property type="entry name" value="PAS domain"/>
    <property type="match status" value="1"/>
</dbReference>
<dbReference type="Pfam" id="PF08448">
    <property type="entry name" value="PAS_4"/>
    <property type="match status" value="1"/>
</dbReference>
<dbReference type="SUPFAM" id="SSF55785">
    <property type="entry name" value="PYP-like sensor domain (PAS domain)"/>
    <property type="match status" value="1"/>
</dbReference>
<evidence type="ECO:0000313" key="3">
    <source>
        <dbReference type="Proteomes" id="UP000566071"/>
    </source>
</evidence>
<sequence length="136" mass="15451">MLTIEKLESIFADFPVAALLLTADDRFQIIEANEAYLQLLSRSGESLCGRPFFDVFPDLQPDDPESPIRRTGQSIRRSIELKQPQAPGTIPYPVCDRLGHTRLRFWVPEFLPVVDERGAVVYVCQLIHELRESPGL</sequence>
<feature type="domain" description="PAS" evidence="1">
    <location>
        <begin position="5"/>
        <end position="73"/>
    </location>
</feature>
<dbReference type="CDD" id="cd00130">
    <property type="entry name" value="PAS"/>
    <property type="match status" value="1"/>
</dbReference>
<organism evidence="2 3">
    <name type="scientific">Mucilaginibacter humi</name>
    <dbReference type="NCBI Taxonomy" id="2732510"/>
    <lineage>
        <taxon>Bacteria</taxon>
        <taxon>Pseudomonadati</taxon>
        <taxon>Bacteroidota</taxon>
        <taxon>Sphingobacteriia</taxon>
        <taxon>Sphingobacteriales</taxon>
        <taxon>Sphingobacteriaceae</taxon>
        <taxon>Mucilaginibacter</taxon>
    </lineage>
</organism>
<comment type="caution">
    <text evidence="2">The sequence shown here is derived from an EMBL/GenBank/DDBJ whole genome shotgun (WGS) entry which is preliminary data.</text>
</comment>
<dbReference type="InterPro" id="IPR035965">
    <property type="entry name" value="PAS-like_dom_sf"/>
</dbReference>
<evidence type="ECO:0000313" key="2">
    <source>
        <dbReference type="EMBL" id="NNU34111.1"/>
    </source>
</evidence>
<gene>
    <name evidence="2" type="ORF">HK413_08085</name>
</gene>
<keyword evidence="3" id="KW-1185">Reference proteome</keyword>
<dbReference type="InterPro" id="IPR000014">
    <property type="entry name" value="PAS"/>
</dbReference>
<evidence type="ECO:0000259" key="1">
    <source>
        <dbReference type="SMART" id="SM00091"/>
    </source>
</evidence>
<dbReference type="EMBL" id="JABFCR010000032">
    <property type="protein sequence ID" value="NNU34111.1"/>
    <property type="molecule type" value="Genomic_DNA"/>
</dbReference>
<proteinExistence type="predicted"/>
<accession>A0ABX1W6A3</accession>
<dbReference type="RefSeq" id="WP_175269795.1">
    <property type="nucleotide sequence ID" value="NZ_JABFCR010000032.1"/>
</dbReference>
<dbReference type="Proteomes" id="UP000566071">
    <property type="component" value="Unassembled WGS sequence"/>
</dbReference>
<dbReference type="SMART" id="SM00091">
    <property type="entry name" value="PAS"/>
    <property type="match status" value="1"/>
</dbReference>
<name>A0ABX1W6A3_9SPHI</name>
<reference evidence="2 3" key="1">
    <citation type="submission" date="2020-05" db="EMBL/GenBank/DDBJ databases">
        <authorList>
            <person name="Khan S.A."/>
            <person name="Jeon C.O."/>
            <person name="Chun B.H."/>
        </authorList>
    </citation>
    <scope>NUCLEOTIDE SEQUENCE [LARGE SCALE GENOMIC DNA]</scope>
    <source>
        <strain evidence="2 3">S1162</strain>
    </source>
</reference>